<accession>A0A932I3T0</accession>
<feature type="region of interest" description="Disordered" evidence="2">
    <location>
        <begin position="103"/>
        <end position="128"/>
    </location>
</feature>
<protein>
    <submittedName>
        <fullName evidence="4">Cysteine hydrolase</fullName>
    </submittedName>
</protein>
<gene>
    <name evidence="4" type="ORF">HYZ11_13805</name>
</gene>
<dbReference type="Proteomes" id="UP000782312">
    <property type="component" value="Unassembled WGS sequence"/>
</dbReference>
<dbReference type="InterPro" id="IPR050272">
    <property type="entry name" value="Isochorismatase-like_hydrls"/>
</dbReference>
<keyword evidence="1 4" id="KW-0378">Hydrolase</keyword>
<dbReference type="SUPFAM" id="SSF52499">
    <property type="entry name" value="Isochorismatase-like hydrolases"/>
    <property type="match status" value="1"/>
</dbReference>
<organism evidence="4 5">
    <name type="scientific">Tectimicrobiota bacterium</name>
    <dbReference type="NCBI Taxonomy" id="2528274"/>
    <lineage>
        <taxon>Bacteria</taxon>
        <taxon>Pseudomonadati</taxon>
        <taxon>Nitrospinota/Tectimicrobiota group</taxon>
        <taxon>Candidatus Tectimicrobiota</taxon>
    </lineage>
</organism>
<dbReference type="Gene3D" id="3.40.50.850">
    <property type="entry name" value="Isochorismatase-like"/>
    <property type="match status" value="1"/>
</dbReference>
<name>A0A932I3T0_UNCTE</name>
<dbReference type="EMBL" id="JACPUR010000035">
    <property type="protein sequence ID" value="MBI3128674.1"/>
    <property type="molecule type" value="Genomic_DNA"/>
</dbReference>
<evidence type="ECO:0000256" key="2">
    <source>
        <dbReference type="SAM" id="MobiDB-lite"/>
    </source>
</evidence>
<dbReference type="PANTHER" id="PTHR43540">
    <property type="entry name" value="PEROXYUREIDOACRYLATE/UREIDOACRYLATE AMIDOHYDROLASE-RELATED"/>
    <property type="match status" value="1"/>
</dbReference>
<dbReference type="GO" id="GO:0016787">
    <property type="term" value="F:hydrolase activity"/>
    <property type="evidence" value="ECO:0007669"/>
    <property type="project" value="UniProtKB-KW"/>
</dbReference>
<dbReference type="AlphaFoldDB" id="A0A932I3T0"/>
<dbReference type="PANTHER" id="PTHR43540:SF16">
    <property type="entry name" value="ISOCHORISMATASE-LIKE DOMAIN-CONTAINING PROTEIN"/>
    <property type="match status" value="1"/>
</dbReference>
<sequence length="234" mass="25819">MAQPVDRSRMIARMKDALTLEAASSAVVTIDCQRGNLDPAVASLPVPEEECRRVIEGTNRLLALAREAGVPILHVSTVYEEPLLASHPFERAMLEAKESFTPHRPSDFARHKRPGSVEGQLVPGLDARPEDHRVESKRTFDMFHGTPLELLLRFMKRDTLLVAGCNTNTCVLASAFGGYNRGFRMVVLSDCVASAYGEDLHAFALQNIQRRLGWVLTLDELREKLIAATAGAGR</sequence>
<dbReference type="Pfam" id="PF00857">
    <property type="entry name" value="Isochorismatase"/>
    <property type="match status" value="1"/>
</dbReference>
<comment type="caution">
    <text evidence="4">The sequence shown here is derived from an EMBL/GenBank/DDBJ whole genome shotgun (WGS) entry which is preliminary data.</text>
</comment>
<reference evidence="4" key="1">
    <citation type="submission" date="2020-07" db="EMBL/GenBank/DDBJ databases">
        <title>Huge and variable diversity of episymbiotic CPR bacteria and DPANN archaea in groundwater ecosystems.</title>
        <authorList>
            <person name="He C.Y."/>
            <person name="Keren R."/>
            <person name="Whittaker M."/>
            <person name="Farag I.F."/>
            <person name="Doudna J."/>
            <person name="Cate J.H.D."/>
            <person name="Banfield J.F."/>
        </authorList>
    </citation>
    <scope>NUCLEOTIDE SEQUENCE</scope>
    <source>
        <strain evidence="4">NC_groundwater_763_Ag_S-0.2um_68_21</strain>
    </source>
</reference>
<evidence type="ECO:0000256" key="1">
    <source>
        <dbReference type="ARBA" id="ARBA00022801"/>
    </source>
</evidence>
<feature type="domain" description="Isochorismatase-like" evidence="3">
    <location>
        <begin position="25"/>
        <end position="219"/>
    </location>
</feature>
<evidence type="ECO:0000313" key="4">
    <source>
        <dbReference type="EMBL" id="MBI3128674.1"/>
    </source>
</evidence>
<dbReference type="InterPro" id="IPR000868">
    <property type="entry name" value="Isochorismatase-like_dom"/>
</dbReference>
<dbReference type="CDD" id="cd00431">
    <property type="entry name" value="cysteine_hydrolases"/>
    <property type="match status" value="1"/>
</dbReference>
<evidence type="ECO:0000313" key="5">
    <source>
        <dbReference type="Proteomes" id="UP000782312"/>
    </source>
</evidence>
<proteinExistence type="predicted"/>
<dbReference type="InterPro" id="IPR036380">
    <property type="entry name" value="Isochorismatase-like_sf"/>
</dbReference>
<evidence type="ECO:0000259" key="3">
    <source>
        <dbReference type="Pfam" id="PF00857"/>
    </source>
</evidence>